<dbReference type="InterPro" id="IPR059000">
    <property type="entry name" value="ATPase_P-type_domA"/>
</dbReference>
<dbReference type="FunFam" id="3.40.1110.10:FF:000005">
    <property type="entry name" value="Plasma membrane ATPase"/>
    <property type="match status" value="1"/>
</dbReference>
<dbReference type="GO" id="GO:0005524">
    <property type="term" value="F:ATP binding"/>
    <property type="evidence" value="ECO:0007669"/>
    <property type="project" value="UniProtKB-KW"/>
</dbReference>
<dbReference type="InterPro" id="IPR044492">
    <property type="entry name" value="P_typ_ATPase_HD_dom"/>
</dbReference>
<dbReference type="InterPro" id="IPR023299">
    <property type="entry name" value="ATPase_P-typ_cyto_dom_N"/>
</dbReference>
<evidence type="ECO:0000256" key="8">
    <source>
        <dbReference type="ARBA" id="ARBA00022842"/>
    </source>
</evidence>
<feature type="transmembrane region" description="Helical" evidence="13">
    <location>
        <begin position="246"/>
        <end position="264"/>
    </location>
</feature>
<dbReference type="InterPro" id="IPR004014">
    <property type="entry name" value="ATPase_P-typ_cation-transptr_N"/>
</dbReference>
<dbReference type="SMART" id="SM00831">
    <property type="entry name" value="Cation_ATPase_N"/>
    <property type="match status" value="1"/>
</dbReference>
<keyword evidence="11 13" id="KW-0472">Membrane</keyword>
<dbReference type="GO" id="GO:0046872">
    <property type="term" value="F:metal ion binding"/>
    <property type="evidence" value="ECO:0007669"/>
    <property type="project" value="UniProtKB-KW"/>
</dbReference>
<dbReference type="InterPro" id="IPR008250">
    <property type="entry name" value="ATPase_P-typ_transduc_dom_A_sf"/>
</dbReference>
<dbReference type="GO" id="GO:0016887">
    <property type="term" value="F:ATP hydrolysis activity"/>
    <property type="evidence" value="ECO:0007669"/>
    <property type="project" value="InterPro"/>
</dbReference>
<evidence type="ECO:0000259" key="14">
    <source>
        <dbReference type="SMART" id="SM00831"/>
    </source>
</evidence>
<dbReference type="NCBIfam" id="TIGR01494">
    <property type="entry name" value="ATPase_P-type"/>
    <property type="match status" value="2"/>
</dbReference>
<reference evidence="15 16" key="1">
    <citation type="submission" date="2018-07" db="EMBL/GenBank/DDBJ databases">
        <title>Comparative genomes isolates from brazilian mangrove.</title>
        <authorList>
            <person name="De Araujo J.E."/>
            <person name="Taketani R.G."/>
            <person name="Silva M.C.P."/>
            <person name="Lourenco M.V."/>
            <person name="Oliveira V.M."/>
            <person name="Andreote F.D."/>
        </authorList>
    </citation>
    <scope>NUCLEOTIDE SEQUENCE [LARGE SCALE GENOMIC DNA]</scope>
    <source>
        <strain evidence="15 16">HEX PRIS-MGV</strain>
    </source>
</reference>
<feature type="transmembrane region" description="Helical" evidence="13">
    <location>
        <begin position="727"/>
        <end position="748"/>
    </location>
</feature>
<dbReference type="PRINTS" id="PR00120">
    <property type="entry name" value="HATPASE"/>
</dbReference>
<dbReference type="SFLD" id="SFLDS00003">
    <property type="entry name" value="Haloacid_Dehalogenase"/>
    <property type="match status" value="1"/>
</dbReference>
<evidence type="ECO:0000313" key="16">
    <source>
        <dbReference type="Proteomes" id="UP000253562"/>
    </source>
</evidence>
<dbReference type="OrthoDB" id="211392at2"/>
<dbReference type="SFLD" id="SFLDF00027">
    <property type="entry name" value="p-type_atpase"/>
    <property type="match status" value="1"/>
</dbReference>
<dbReference type="PRINTS" id="PR00119">
    <property type="entry name" value="CATATPASE"/>
</dbReference>
<dbReference type="InterPro" id="IPR018303">
    <property type="entry name" value="ATPase_P-typ_P_site"/>
</dbReference>
<evidence type="ECO:0000256" key="13">
    <source>
        <dbReference type="SAM" id="Phobius"/>
    </source>
</evidence>
<dbReference type="RefSeq" id="WP_114368119.1">
    <property type="nucleotide sequence ID" value="NZ_QPEX01000011.1"/>
</dbReference>
<dbReference type="Proteomes" id="UP000253562">
    <property type="component" value="Unassembled WGS sequence"/>
</dbReference>
<dbReference type="InterPro" id="IPR036412">
    <property type="entry name" value="HAD-like_sf"/>
</dbReference>
<sequence>MHQQNDPHGKSPASTKTQENWDELTLDQLEERLKCSLDGLTSADAQQRLADRGYNELTEVETNFYLKFLSYFWGPIPWMIEIAAILSALVQHWADFFIILTLLIVNAVVGFWEEFQAGNAIAALKSKLALGARVKRDGKWQQVPARELVPGDLIRIRLGDITPADARLLAGDPIEVDQSALTGESLPVTRKTNDSIFSGSIIRQGETDALVYGTGADTFFGRTANLVQASNTTSHFQKAVLKIGDFLIVIAVVLVVLILIVALFRGDPLAETLQFALVLTVAAIPVAMPTVLSVTMSVGARLLAQAETIVSRLASIEELAGMDVLCSDKTGTLTKNALTLGEPFLLAGVTKDQILRAAALASRAEDRDAIDLAILAGAKGAVEGTLPAIEHYQPFDPVSKRTEAKFHENDGTAHCVSKGAPQVILGLADNADQIQASYEEAIDQFAQRGFRSLGVAQTDANGKWQVLGVLPLFDPPRDDSATTIAQAKQMGCDVKMVTGDQVAIGKEIAGQLNIGTNLLDAKIFKDVDYHHSARIDQMIEDADGFAQVYPEHKYHIVDVLQEHGHIVGMTGDGVNDAPALKKADCGIAVSGATDAARAAADIVLLSPGLSVVIDAIRESRKIFQRMNSYAIYRIAETIRVLLFMTLSILVFNFYPVTAVMIVMLALLNDGAILSIAYDRVRYSNQPEKWNMPLVLGISSVLGLAGVVASFGLFYLAERVFKLDSATIQSLIYLKLSVAGQLTIFVTRTRGPFWSIAPAKTLLLAVLGAQLVATLIAVYGVFMAPIGWEKAGLVWIYALSWFLVNDRLKLIAYRLFDPSEEAWLDKAGTPIHRLLGRFHR</sequence>
<dbReference type="EMBL" id="QPEX01000011">
    <property type="protein sequence ID" value="RCS52693.1"/>
    <property type="molecule type" value="Genomic_DNA"/>
</dbReference>
<feature type="transmembrane region" description="Helical" evidence="13">
    <location>
        <begin position="657"/>
        <end position="677"/>
    </location>
</feature>
<feature type="transmembrane region" description="Helical" evidence="13">
    <location>
        <begin position="630"/>
        <end position="651"/>
    </location>
</feature>
<evidence type="ECO:0000256" key="2">
    <source>
        <dbReference type="ARBA" id="ARBA00008804"/>
    </source>
</evidence>
<feature type="transmembrane region" description="Helical" evidence="13">
    <location>
        <begin position="96"/>
        <end position="115"/>
    </location>
</feature>
<dbReference type="FunFam" id="3.40.50.1000:FF:000211">
    <property type="entry name" value="Plasma membrane ATPase"/>
    <property type="match status" value="1"/>
</dbReference>
<dbReference type="InterPro" id="IPR006534">
    <property type="entry name" value="P-type_ATPase_IIIA"/>
</dbReference>
<dbReference type="PROSITE" id="PS00154">
    <property type="entry name" value="ATPASE_E1_E2"/>
    <property type="match status" value="1"/>
</dbReference>
<dbReference type="CDD" id="cd02076">
    <property type="entry name" value="P-type_ATPase_H"/>
    <property type="match status" value="1"/>
</dbReference>
<feature type="transmembrane region" description="Helical" evidence="13">
    <location>
        <begin position="276"/>
        <end position="303"/>
    </location>
</feature>
<keyword evidence="6" id="KW-0547">Nucleotide-binding</keyword>
<feature type="domain" description="Cation-transporting P-type ATPase N-terminal" evidence="14">
    <location>
        <begin position="20"/>
        <end position="92"/>
    </location>
</feature>
<dbReference type="InterPro" id="IPR023298">
    <property type="entry name" value="ATPase_P-typ_TM_dom_sf"/>
</dbReference>
<evidence type="ECO:0000256" key="9">
    <source>
        <dbReference type="ARBA" id="ARBA00022967"/>
    </source>
</evidence>
<name>A0A368KT08_9BACT</name>
<dbReference type="InterPro" id="IPR001757">
    <property type="entry name" value="P_typ_ATPase"/>
</dbReference>
<feature type="transmembrane region" description="Helical" evidence="13">
    <location>
        <begin position="689"/>
        <end position="715"/>
    </location>
</feature>
<dbReference type="SUPFAM" id="SSF56784">
    <property type="entry name" value="HAD-like"/>
    <property type="match status" value="1"/>
</dbReference>
<dbReference type="SUPFAM" id="SSF81653">
    <property type="entry name" value="Calcium ATPase, transduction domain A"/>
    <property type="match status" value="1"/>
</dbReference>
<evidence type="ECO:0000256" key="10">
    <source>
        <dbReference type="ARBA" id="ARBA00022989"/>
    </source>
</evidence>
<dbReference type="SFLD" id="SFLDG00002">
    <property type="entry name" value="C1.7:_P-type_atpase_like"/>
    <property type="match status" value="1"/>
</dbReference>
<dbReference type="GO" id="GO:0008553">
    <property type="term" value="F:P-type proton-exporting transporter activity"/>
    <property type="evidence" value="ECO:0007669"/>
    <property type="project" value="InterPro"/>
</dbReference>
<keyword evidence="4 13" id="KW-0812">Transmembrane</keyword>
<evidence type="ECO:0000256" key="1">
    <source>
        <dbReference type="ARBA" id="ARBA00004141"/>
    </source>
</evidence>
<evidence type="ECO:0000256" key="3">
    <source>
        <dbReference type="ARBA" id="ARBA00022553"/>
    </source>
</evidence>
<feature type="transmembrane region" description="Helical" evidence="13">
    <location>
        <begin position="71"/>
        <end position="90"/>
    </location>
</feature>
<dbReference type="FunFam" id="2.70.150.10:FF:000042">
    <property type="entry name" value="Plasma membrane ATPase"/>
    <property type="match status" value="1"/>
</dbReference>
<evidence type="ECO:0000256" key="11">
    <source>
        <dbReference type="ARBA" id="ARBA00023136"/>
    </source>
</evidence>
<dbReference type="Pfam" id="PF00690">
    <property type="entry name" value="Cation_ATPase_N"/>
    <property type="match status" value="1"/>
</dbReference>
<organism evidence="15 16">
    <name type="scientific">Bremerella cremea</name>
    <dbReference type="NCBI Taxonomy" id="1031537"/>
    <lineage>
        <taxon>Bacteria</taxon>
        <taxon>Pseudomonadati</taxon>
        <taxon>Planctomycetota</taxon>
        <taxon>Planctomycetia</taxon>
        <taxon>Pirellulales</taxon>
        <taxon>Pirellulaceae</taxon>
        <taxon>Bremerella</taxon>
    </lineage>
</organism>
<dbReference type="Gene3D" id="3.40.1110.10">
    <property type="entry name" value="Calcium-transporting ATPase, cytoplasmic domain N"/>
    <property type="match status" value="1"/>
</dbReference>
<proteinExistence type="inferred from homology"/>
<feature type="transmembrane region" description="Helical" evidence="13">
    <location>
        <begin position="787"/>
        <end position="803"/>
    </location>
</feature>
<dbReference type="Pfam" id="PF00702">
    <property type="entry name" value="Hydrolase"/>
    <property type="match status" value="1"/>
</dbReference>
<feature type="transmembrane region" description="Helical" evidence="13">
    <location>
        <begin position="760"/>
        <end position="781"/>
    </location>
</feature>
<keyword evidence="10 13" id="KW-1133">Transmembrane helix</keyword>
<keyword evidence="7" id="KW-0067">ATP-binding</keyword>
<accession>A0A368KT08</accession>
<gene>
    <name evidence="15" type="ORF">DTL42_07600</name>
</gene>
<dbReference type="Gene3D" id="3.40.50.1000">
    <property type="entry name" value="HAD superfamily/HAD-like"/>
    <property type="match status" value="1"/>
</dbReference>
<keyword evidence="8" id="KW-0460">Magnesium</keyword>
<evidence type="ECO:0000313" key="15">
    <source>
        <dbReference type="EMBL" id="RCS52693.1"/>
    </source>
</evidence>
<comment type="similarity">
    <text evidence="2">Belongs to the cation transport ATPase (P-type) (TC 3.A.3) family. Type IIIA subfamily.</text>
</comment>
<dbReference type="NCBIfam" id="TIGR01647">
    <property type="entry name" value="ATPase-IIIA_H"/>
    <property type="match status" value="1"/>
</dbReference>
<dbReference type="GO" id="GO:0120029">
    <property type="term" value="P:proton export across plasma membrane"/>
    <property type="evidence" value="ECO:0007669"/>
    <property type="project" value="InterPro"/>
</dbReference>
<evidence type="ECO:0000256" key="4">
    <source>
        <dbReference type="ARBA" id="ARBA00022692"/>
    </source>
</evidence>
<dbReference type="GO" id="GO:0016020">
    <property type="term" value="C:membrane"/>
    <property type="evidence" value="ECO:0007669"/>
    <property type="project" value="UniProtKB-SubCell"/>
</dbReference>
<comment type="subcellular location">
    <subcellularLocation>
        <location evidence="1">Membrane</location>
        <topology evidence="1">Multi-pass membrane protein</topology>
    </subcellularLocation>
</comment>
<dbReference type="SUPFAM" id="SSF81665">
    <property type="entry name" value="Calcium ATPase, transmembrane domain M"/>
    <property type="match status" value="1"/>
</dbReference>
<evidence type="ECO:0000256" key="7">
    <source>
        <dbReference type="ARBA" id="ARBA00022840"/>
    </source>
</evidence>
<dbReference type="AlphaFoldDB" id="A0A368KT08"/>
<dbReference type="PANTHER" id="PTHR42861">
    <property type="entry name" value="CALCIUM-TRANSPORTING ATPASE"/>
    <property type="match status" value="1"/>
</dbReference>
<dbReference type="Pfam" id="PF00122">
    <property type="entry name" value="E1-E2_ATPase"/>
    <property type="match status" value="1"/>
</dbReference>
<dbReference type="Gene3D" id="1.20.1110.10">
    <property type="entry name" value="Calcium-transporting ATPase, transmembrane domain"/>
    <property type="match status" value="1"/>
</dbReference>
<dbReference type="InterPro" id="IPR023214">
    <property type="entry name" value="HAD_sf"/>
</dbReference>
<comment type="caution">
    <text evidence="15">The sequence shown here is derived from an EMBL/GenBank/DDBJ whole genome shotgun (WGS) entry which is preliminary data.</text>
</comment>
<feature type="region of interest" description="Disordered" evidence="12">
    <location>
        <begin position="1"/>
        <end position="20"/>
    </location>
</feature>
<keyword evidence="3" id="KW-0597">Phosphoprotein</keyword>
<keyword evidence="9" id="KW-1278">Translocase</keyword>
<evidence type="ECO:0000256" key="5">
    <source>
        <dbReference type="ARBA" id="ARBA00022723"/>
    </source>
</evidence>
<protein>
    <submittedName>
        <fullName evidence="15">Plasma-membrane proton-efflux P-type ATPase</fullName>
        <ecNumber evidence="15">3.6.3.6</ecNumber>
    </submittedName>
</protein>
<evidence type="ECO:0000256" key="12">
    <source>
        <dbReference type="SAM" id="MobiDB-lite"/>
    </source>
</evidence>
<dbReference type="EC" id="3.6.3.6" evidence="15"/>
<keyword evidence="15" id="KW-0378">Hydrolase</keyword>
<evidence type="ECO:0000256" key="6">
    <source>
        <dbReference type="ARBA" id="ARBA00022741"/>
    </source>
</evidence>
<keyword evidence="5" id="KW-0479">Metal-binding</keyword>
<dbReference type="Gene3D" id="2.70.150.10">
    <property type="entry name" value="Calcium-transporting ATPase, cytoplasmic transduction domain A"/>
    <property type="match status" value="1"/>
</dbReference>